<proteinExistence type="predicted"/>
<organism evidence="1 2">
    <name type="scientific">Jimgerdemannia flammicorona</name>
    <dbReference type="NCBI Taxonomy" id="994334"/>
    <lineage>
        <taxon>Eukaryota</taxon>
        <taxon>Fungi</taxon>
        <taxon>Fungi incertae sedis</taxon>
        <taxon>Mucoromycota</taxon>
        <taxon>Mucoromycotina</taxon>
        <taxon>Endogonomycetes</taxon>
        <taxon>Endogonales</taxon>
        <taxon>Endogonaceae</taxon>
        <taxon>Jimgerdemannia</taxon>
    </lineage>
</organism>
<dbReference type="AlphaFoldDB" id="A0A433QZL2"/>
<dbReference type="EMBL" id="RBNJ01000173">
    <property type="protein sequence ID" value="RUS35214.1"/>
    <property type="molecule type" value="Genomic_DNA"/>
</dbReference>
<protein>
    <submittedName>
        <fullName evidence="1">Uncharacterized protein</fullName>
    </submittedName>
</protein>
<evidence type="ECO:0000313" key="2">
    <source>
        <dbReference type="Proteomes" id="UP000274822"/>
    </source>
</evidence>
<dbReference type="InterPro" id="IPR006912">
    <property type="entry name" value="Harbinger_derived_prot"/>
</dbReference>
<reference evidence="1 2" key="1">
    <citation type="journal article" date="2018" name="New Phytol.">
        <title>Phylogenomics of Endogonaceae and evolution of mycorrhizas within Mucoromycota.</title>
        <authorList>
            <person name="Chang Y."/>
            <person name="Desiro A."/>
            <person name="Na H."/>
            <person name="Sandor L."/>
            <person name="Lipzen A."/>
            <person name="Clum A."/>
            <person name="Barry K."/>
            <person name="Grigoriev I.V."/>
            <person name="Martin F.M."/>
            <person name="Stajich J.E."/>
            <person name="Smith M.E."/>
            <person name="Bonito G."/>
            <person name="Spatafora J.W."/>
        </authorList>
    </citation>
    <scope>NUCLEOTIDE SEQUENCE [LARGE SCALE GENOMIC DNA]</scope>
    <source>
        <strain evidence="1 2">AD002</strain>
    </source>
</reference>
<comment type="caution">
    <text evidence="1">The sequence shown here is derived from an EMBL/GenBank/DDBJ whole genome shotgun (WGS) entry which is preliminary data.</text>
</comment>
<dbReference type="Proteomes" id="UP000274822">
    <property type="component" value="Unassembled WGS sequence"/>
</dbReference>
<evidence type="ECO:0000313" key="1">
    <source>
        <dbReference type="EMBL" id="RUS35214.1"/>
    </source>
</evidence>
<sequence length="216" mass="25790">MNVNSPLSLAEFFDDDEELFFLQNTQILIISTISILVIEHDSFVIGYQYIDRNHLTDHEQLYNNYFANNPTYLEKKYYIGEFEEILQEGDQGVWKELFTVSDSRRYCKDTEITGLHVLDMEELPYCLVATFYNLKIWYIFFDIPGLYNDINILNCSSLFQNLTKDQTLVTIFSINENNYKFSYYLTNRSIKNEQNEKRLEAKYNSSENHQSVYFYK</sequence>
<accession>A0A433QZL2</accession>
<name>A0A433QZL2_9FUNG</name>
<dbReference type="Pfam" id="PF04827">
    <property type="entry name" value="Plant_tran"/>
    <property type="match status" value="1"/>
</dbReference>
<keyword evidence="2" id="KW-1185">Reference proteome</keyword>
<gene>
    <name evidence="1" type="ORF">BC938DRAFT_474107</name>
</gene>